<sequence length="167" mass="18532">MELSCSLLDSHRPFPLLSSLSLTLSLPTKPRAAHLIPKAQLPDSKPTGFGPTSEPRKKKNQGEGRDKIIRRSPIQKPSLLQEELQPSEGQQQQSPNETAFLLTWLGLGLLIFVEGILLAASGFLPEDWDNFFVKYLYPSFTPTVFLFVGGTVAYGVVKYLQGEEMKS</sequence>
<feature type="transmembrane region" description="Helical" evidence="2">
    <location>
        <begin position="99"/>
        <end position="123"/>
    </location>
</feature>
<accession>A0A5P1FTF8</accession>
<evidence type="ECO:0000256" key="1">
    <source>
        <dbReference type="SAM" id="MobiDB-lite"/>
    </source>
</evidence>
<dbReference type="PANTHER" id="PTHR37385">
    <property type="entry name" value="PROTEIN LOW PSII ACCUMULATION 2, CHLOROPLASTIC"/>
    <property type="match status" value="1"/>
</dbReference>
<organism evidence="3 4">
    <name type="scientific">Asparagus officinalis</name>
    <name type="common">Garden asparagus</name>
    <dbReference type="NCBI Taxonomy" id="4686"/>
    <lineage>
        <taxon>Eukaryota</taxon>
        <taxon>Viridiplantae</taxon>
        <taxon>Streptophyta</taxon>
        <taxon>Embryophyta</taxon>
        <taxon>Tracheophyta</taxon>
        <taxon>Spermatophyta</taxon>
        <taxon>Magnoliopsida</taxon>
        <taxon>Liliopsida</taxon>
        <taxon>Asparagales</taxon>
        <taxon>Asparagaceae</taxon>
        <taxon>Asparagoideae</taxon>
        <taxon>Asparagus</taxon>
    </lineage>
</organism>
<dbReference type="Proteomes" id="UP000243459">
    <property type="component" value="Chromosome 1"/>
</dbReference>
<evidence type="ECO:0008006" key="5">
    <source>
        <dbReference type="Google" id="ProtNLM"/>
    </source>
</evidence>
<keyword evidence="4" id="KW-1185">Reference proteome</keyword>
<gene>
    <name evidence="3" type="ORF">A4U43_C01F12710</name>
</gene>
<protein>
    <recommendedName>
        <fullName evidence="5">Protein LOW PSII ACCUMULATION 2, chloroplastic</fullName>
    </recommendedName>
</protein>
<dbReference type="OMA" id="ASIVWRT"/>
<proteinExistence type="predicted"/>
<feature type="compositionally biased region" description="Basic and acidic residues" evidence="1">
    <location>
        <begin position="60"/>
        <end position="69"/>
    </location>
</feature>
<evidence type="ECO:0000256" key="2">
    <source>
        <dbReference type="SAM" id="Phobius"/>
    </source>
</evidence>
<dbReference type="OrthoDB" id="568307at2759"/>
<dbReference type="InterPro" id="IPR038789">
    <property type="entry name" value="LPA2-like"/>
</dbReference>
<evidence type="ECO:0000313" key="3">
    <source>
        <dbReference type="EMBL" id="ONK80001.1"/>
    </source>
</evidence>
<dbReference type="AlphaFoldDB" id="A0A5P1FTF8"/>
<dbReference type="GO" id="GO:0009507">
    <property type="term" value="C:chloroplast"/>
    <property type="evidence" value="ECO:0007669"/>
    <property type="project" value="TreeGrafter"/>
</dbReference>
<dbReference type="PANTHER" id="PTHR37385:SF2">
    <property type="entry name" value="PROTEIN LPA2"/>
    <property type="match status" value="1"/>
</dbReference>
<feature type="region of interest" description="Disordered" evidence="1">
    <location>
        <begin position="35"/>
        <end position="94"/>
    </location>
</feature>
<reference evidence="4" key="1">
    <citation type="journal article" date="2017" name="Nat. Commun.">
        <title>The asparagus genome sheds light on the origin and evolution of a young Y chromosome.</title>
        <authorList>
            <person name="Harkess A."/>
            <person name="Zhou J."/>
            <person name="Xu C."/>
            <person name="Bowers J.E."/>
            <person name="Van der Hulst R."/>
            <person name="Ayyampalayam S."/>
            <person name="Mercati F."/>
            <person name="Riccardi P."/>
            <person name="McKain M.R."/>
            <person name="Kakrana A."/>
            <person name="Tang H."/>
            <person name="Ray J."/>
            <person name="Groenendijk J."/>
            <person name="Arikit S."/>
            <person name="Mathioni S.M."/>
            <person name="Nakano M."/>
            <person name="Shan H."/>
            <person name="Telgmann-Rauber A."/>
            <person name="Kanno A."/>
            <person name="Yue Z."/>
            <person name="Chen H."/>
            <person name="Li W."/>
            <person name="Chen Y."/>
            <person name="Xu X."/>
            <person name="Zhang Y."/>
            <person name="Luo S."/>
            <person name="Chen H."/>
            <person name="Gao J."/>
            <person name="Mao Z."/>
            <person name="Pires J.C."/>
            <person name="Luo M."/>
            <person name="Kudrna D."/>
            <person name="Wing R.A."/>
            <person name="Meyers B.C."/>
            <person name="Yi K."/>
            <person name="Kong H."/>
            <person name="Lavrijsen P."/>
            <person name="Sunseri F."/>
            <person name="Falavigna A."/>
            <person name="Ye Y."/>
            <person name="Leebens-Mack J.H."/>
            <person name="Chen G."/>
        </authorList>
    </citation>
    <scope>NUCLEOTIDE SEQUENCE [LARGE SCALE GENOMIC DNA]</scope>
    <source>
        <strain evidence="4">cv. DH0086</strain>
    </source>
</reference>
<feature type="transmembrane region" description="Helical" evidence="2">
    <location>
        <begin position="135"/>
        <end position="157"/>
    </location>
</feature>
<keyword evidence="2" id="KW-1133">Transmembrane helix</keyword>
<name>A0A5P1FTF8_ASPOF</name>
<evidence type="ECO:0000313" key="4">
    <source>
        <dbReference type="Proteomes" id="UP000243459"/>
    </source>
</evidence>
<keyword evidence="2" id="KW-0812">Transmembrane</keyword>
<dbReference type="EMBL" id="CM007381">
    <property type="protein sequence ID" value="ONK80001.1"/>
    <property type="molecule type" value="Genomic_DNA"/>
</dbReference>
<dbReference type="Gramene" id="ONK80001">
    <property type="protein sequence ID" value="ONK80001"/>
    <property type="gene ID" value="A4U43_C01F12710"/>
</dbReference>
<keyword evidence="2" id="KW-0472">Membrane</keyword>